<accession>A0ABD3ADS8</accession>
<proteinExistence type="predicted"/>
<dbReference type="AlphaFoldDB" id="A0ABD3ADS8"/>
<reference evidence="2 3" key="1">
    <citation type="submission" date="2024-11" db="EMBL/GenBank/DDBJ databases">
        <title>A near-complete genome assembly of Cinchona calisaya.</title>
        <authorList>
            <person name="Lian D.C."/>
            <person name="Zhao X.W."/>
            <person name="Wei L."/>
        </authorList>
    </citation>
    <scope>NUCLEOTIDE SEQUENCE [LARGE SCALE GENOMIC DNA]</scope>
    <source>
        <tissue evidence="2">Nenye</tissue>
    </source>
</reference>
<evidence type="ECO:0000313" key="2">
    <source>
        <dbReference type="EMBL" id="KAL3529708.1"/>
    </source>
</evidence>
<dbReference type="Proteomes" id="UP001630127">
    <property type="component" value="Unassembled WGS sequence"/>
</dbReference>
<keyword evidence="3" id="KW-1185">Reference proteome</keyword>
<protein>
    <submittedName>
        <fullName evidence="2">Uncharacterized protein</fullName>
    </submittedName>
</protein>
<keyword evidence="1" id="KW-1133">Transmembrane helix</keyword>
<keyword evidence="1" id="KW-0472">Membrane</keyword>
<name>A0ABD3ADS8_9GENT</name>
<comment type="caution">
    <text evidence="2">The sequence shown here is derived from an EMBL/GenBank/DDBJ whole genome shotgun (WGS) entry which is preliminary data.</text>
</comment>
<dbReference type="EMBL" id="JBJUIK010000004">
    <property type="protein sequence ID" value="KAL3529708.1"/>
    <property type="molecule type" value="Genomic_DNA"/>
</dbReference>
<feature type="transmembrane region" description="Helical" evidence="1">
    <location>
        <begin position="62"/>
        <end position="83"/>
    </location>
</feature>
<keyword evidence="1" id="KW-0812">Transmembrane</keyword>
<evidence type="ECO:0000256" key="1">
    <source>
        <dbReference type="SAM" id="Phobius"/>
    </source>
</evidence>
<organism evidence="2 3">
    <name type="scientific">Cinchona calisaya</name>
    <dbReference type="NCBI Taxonomy" id="153742"/>
    <lineage>
        <taxon>Eukaryota</taxon>
        <taxon>Viridiplantae</taxon>
        <taxon>Streptophyta</taxon>
        <taxon>Embryophyta</taxon>
        <taxon>Tracheophyta</taxon>
        <taxon>Spermatophyta</taxon>
        <taxon>Magnoliopsida</taxon>
        <taxon>eudicotyledons</taxon>
        <taxon>Gunneridae</taxon>
        <taxon>Pentapetalae</taxon>
        <taxon>asterids</taxon>
        <taxon>lamiids</taxon>
        <taxon>Gentianales</taxon>
        <taxon>Rubiaceae</taxon>
        <taxon>Cinchonoideae</taxon>
        <taxon>Cinchoneae</taxon>
        <taxon>Cinchona</taxon>
    </lineage>
</organism>
<evidence type="ECO:0000313" key="3">
    <source>
        <dbReference type="Proteomes" id="UP001630127"/>
    </source>
</evidence>
<sequence length="111" mass="12756">MAESVYNRQIMLFSPPFRHCPETIAYLAKRGVGTGNHIAAYGPFNRSDAATIFYSLSISHSFSFYMFCSILRVHSVLMCSFILSDSFFKFFPVIFCSLVEGYANLEWNEFF</sequence>
<gene>
    <name evidence="2" type="ORF">ACH5RR_009030</name>
</gene>